<comment type="caution">
    <text evidence="5">The sequence shown here is derived from an EMBL/GenBank/DDBJ whole genome shotgun (WGS) entry which is preliminary data.</text>
</comment>
<dbReference type="OrthoDB" id="2913095at2759"/>
<feature type="domain" description="Nephrocystin 3-like N-terminal" evidence="4">
    <location>
        <begin position="285"/>
        <end position="457"/>
    </location>
</feature>
<name>G3Y0X7_ASPNA</name>
<evidence type="ECO:0000313" key="5">
    <source>
        <dbReference type="EMBL" id="EHA22525.1"/>
    </source>
</evidence>
<dbReference type="SUPFAM" id="SSF52540">
    <property type="entry name" value="P-loop containing nucleoside triphosphate hydrolases"/>
    <property type="match status" value="1"/>
</dbReference>
<dbReference type="HOGENOM" id="CLU_001466_3_0_1"/>
<dbReference type="PANTHER" id="PTHR10039">
    <property type="entry name" value="AMELOGENIN"/>
    <property type="match status" value="1"/>
</dbReference>
<dbReference type="Pfam" id="PF17109">
    <property type="entry name" value="Goodbye"/>
    <property type="match status" value="1"/>
</dbReference>
<dbReference type="InterPro" id="IPR011990">
    <property type="entry name" value="TPR-like_helical_dom_sf"/>
</dbReference>
<feature type="transmembrane region" description="Helical" evidence="2">
    <location>
        <begin position="66"/>
        <end position="90"/>
    </location>
</feature>
<dbReference type="InterPro" id="IPR031350">
    <property type="entry name" value="Goodbye_dom"/>
</dbReference>
<evidence type="ECO:0000259" key="4">
    <source>
        <dbReference type="Pfam" id="PF24883"/>
    </source>
</evidence>
<keyword evidence="2" id="KW-0812">Transmembrane</keyword>
<protein>
    <submittedName>
        <fullName evidence="5">Uncharacterized protein</fullName>
    </submittedName>
</protein>
<evidence type="ECO:0000259" key="3">
    <source>
        <dbReference type="Pfam" id="PF17109"/>
    </source>
</evidence>
<dbReference type="SUPFAM" id="SSF48452">
    <property type="entry name" value="TPR-like"/>
    <property type="match status" value="1"/>
</dbReference>
<dbReference type="PANTHER" id="PTHR10039:SF17">
    <property type="entry name" value="FUNGAL STAND N-TERMINAL GOODBYE DOMAIN-CONTAINING PROTEIN-RELATED"/>
    <property type="match status" value="1"/>
</dbReference>
<accession>G3Y0X7</accession>
<keyword evidence="2" id="KW-0472">Membrane</keyword>
<keyword evidence="2" id="KW-1133">Transmembrane helix</keyword>
<evidence type="ECO:0000256" key="2">
    <source>
        <dbReference type="SAM" id="Phobius"/>
    </source>
</evidence>
<feature type="domain" description="Fungal STAND N-terminal Goodbye" evidence="3">
    <location>
        <begin position="16"/>
        <end position="133"/>
    </location>
</feature>
<dbReference type="InterPro" id="IPR056884">
    <property type="entry name" value="NPHP3-like_N"/>
</dbReference>
<dbReference type="Proteomes" id="UP000009038">
    <property type="component" value="Unassembled WGS sequence"/>
</dbReference>
<proteinExistence type="predicted"/>
<dbReference type="Gene3D" id="1.25.40.10">
    <property type="entry name" value="Tetratricopeptide repeat domain"/>
    <property type="match status" value="1"/>
</dbReference>
<dbReference type="Pfam" id="PF24883">
    <property type="entry name" value="NPHP3_N"/>
    <property type="match status" value="1"/>
</dbReference>
<dbReference type="InterPro" id="IPR027417">
    <property type="entry name" value="P-loop_NTPase"/>
</dbReference>
<evidence type="ECO:0000313" key="6">
    <source>
        <dbReference type="Proteomes" id="UP000009038"/>
    </source>
</evidence>
<gene>
    <name evidence="5" type="ORF">ASPNIDRAFT_36572</name>
</gene>
<dbReference type="VEuPathDB" id="FungiDB:ASPNIDRAFT2_1151620"/>
<sequence>MSAFEVKDDYNIQEAWERACGAFAQTTKVDLTTSSKFTVDEVLDQIRIKQDEDDEKNRKFKTAKNVIGKTLTLITVLGGIAAQGASMVFAPSSLCFNAVSYLIATGAKYKRIFSSLAELFRRISDVLERCRIYMRLPADAVDISLRRIINEELVCFVDICALSIKVLKGNKILTALKVLAFDSDEGVSGQLDRLALLVERESQMRATLGFESQKTSEIVIVETRDETQKVNASVDKLLTFEKKRDADNMAQRILSNIDASLGTPSETYKAIQAIYKRRLNDQVSGSGGWLQHDPLYTAWADVRRLRFSTLGVAGGEGCGKSFLFAAIVKHLQELYAGATEDMNCTSICYYIFDQQEVKDSSLIKVLEVLAWQIAKADVVYRKELGSVKTAGINQIGSLCKQLFGKSHKTDSTFFLLVDGIDQMDKQHLKEFVQLLQEWQSTASTWPRFTLRILLIGRTETMDKIQTQIEGEISVIHLACANRDDMINFINDRMNKMEILDGPSEQVVALRRDILETLTNETNGDFVNVGLLLDEISRKKRPSEIRDILARSGENRSDTIARKVEMLNETLSDEDISDLNHLLTWVVLAEYPLTLEELEAALFLKSREPSLRPLAENIRDQYSSLLCIEGARVHLVSDSMKDFFRKNSATEGTRDDHDIETVGDVSEAEVRIVRRFLESVCDPKLFNRFGFDEFFKRKMKGKTVQIAVDTETAHLMIVSACLEVICSKPSPNLNPLLRYAENNLGEHLKQADPSLTHPHQKIAIGPQLVKIFTDDEVINRWWRASSYRLRVLWIYNDDYAEVTLKWLQDSAVTKNISEEEKKWVKSLSSKSELDADLLEHIGRVCARKWLQYGPRNLEYVFNDVRGYITKVYHNLTLPGKDQWLTLLQIENRKDPKIERLVNDPDTEHVHTSYILAAAKWAQAQIGLDTLGYEENRNLARTLQVFGKYDEAIEHFKLTSTLAQDNWSSQWGLADCYAGRKEFTTAIEILEVTKRGIEYGETGNAAELKAELADMNRDLAEWNEEAGGSEVTLDIYEKLLQEFPDDYDTALALMALLHKQGNYQRLLEFLQSMKDSIDEISGFNRQIQNFHRHFDRPEYHEALFASVRSDREFNIILQSYEAAINAAKTRVAQGRKTNNPEEEWRAQICQIELMCHLALLYYDNSAGNLDRVELAINQWLAILHMNANDDFIVADRKARAGSELAIVCFEKALQYPNTAATYLEQLENVAALKLGEDTIHGTHPARLLARYHALQGDEQKVKNVLRGYIKQNLDLLSDDDPLNDWQGYNGLAMHFMFAGHDADALAAWSLITPDDATGDTENLTMSDTTERKLEGPLRDICDGACGIYWTYADNFYLCKECDYIKFDQRCLDNLRNGTMKLKICNKDHEMLHVPAYDPVERRIIGDGNVKVGEEILDKMNLIPYQDAIFKVEFNIIQQASLTEINRS</sequence>
<organism evidence="5 6">
    <name type="scientific">Aspergillus niger (strain ATCC 1015 / CBS 113.46 / FGSC A1144 / LSHB Ac4 / NCTC 3858a / NRRL 328 / USDA 3528.7)</name>
    <dbReference type="NCBI Taxonomy" id="380704"/>
    <lineage>
        <taxon>Eukaryota</taxon>
        <taxon>Fungi</taxon>
        <taxon>Dikarya</taxon>
        <taxon>Ascomycota</taxon>
        <taxon>Pezizomycotina</taxon>
        <taxon>Eurotiomycetes</taxon>
        <taxon>Eurotiomycetidae</taxon>
        <taxon>Eurotiales</taxon>
        <taxon>Aspergillaceae</taxon>
        <taxon>Aspergillus</taxon>
        <taxon>Aspergillus subgen. Circumdati</taxon>
    </lineage>
</organism>
<keyword evidence="1" id="KW-0677">Repeat</keyword>
<evidence type="ECO:0000256" key="1">
    <source>
        <dbReference type="ARBA" id="ARBA00022737"/>
    </source>
</evidence>
<dbReference type="EMBL" id="ACJE01000010">
    <property type="protein sequence ID" value="EHA22525.1"/>
    <property type="molecule type" value="Genomic_DNA"/>
</dbReference>
<dbReference type="Gene3D" id="3.40.50.300">
    <property type="entry name" value="P-loop containing nucleotide triphosphate hydrolases"/>
    <property type="match status" value="1"/>
</dbReference>
<reference evidence="5 6" key="1">
    <citation type="journal article" date="2011" name="Genome Res.">
        <title>Comparative genomics of citric-acid-producing Aspergillus niger ATCC 1015 versus enzyme-producing CBS 513.88.</title>
        <authorList>
            <person name="Andersen M.R."/>
            <person name="Salazar M.P."/>
            <person name="Schaap P.J."/>
            <person name="van de Vondervoort P.J."/>
            <person name="Culley D."/>
            <person name="Thykaer J."/>
            <person name="Frisvad J.C."/>
            <person name="Nielsen K.F."/>
            <person name="Albang R."/>
            <person name="Albermann K."/>
            <person name="Berka R.M."/>
            <person name="Braus G.H."/>
            <person name="Braus-Stromeyer S.A."/>
            <person name="Corrochano L.M."/>
            <person name="Dai Z."/>
            <person name="van Dijck P.W."/>
            <person name="Hofmann G."/>
            <person name="Lasure L.L."/>
            <person name="Magnuson J.K."/>
            <person name="Menke H."/>
            <person name="Meijer M."/>
            <person name="Meijer S.L."/>
            <person name="Nielsen J.B."/>
            <person name="Nielsen M.L."/>
            <person name="van Ooyen A.J."/>
            <person name="Pel H.J."/>
            <person name="Poulsen L."/>
            <person name="Samson R.A."/>
            <person name="Stam H."/>
            <person name="Tsang A."/>
            <person name="van den Brink J.M."/>
            <person name="Atkins A."/>
            <person name="Aerts A."/>
            <person name="Shapiro H."/>
            <person name="Pangilinan J."/>
            <person name="Salamov A."/>
            <person name="Lou Y."/>
            <person name="Lindquist E."/>
            <person name="Lucas S."/>
            <person name="Grimwood J."/>
            <person name="Grigoriev I.V."/>
            <person name="Kubicek C.P."/>
            <person name="Martinez D."/>
            <person name="van Peij N.N."/>
            <person name="Roubos J.A."/>
            <person name="Nielsen J."/>
            <person name="Baker S.E."/>
        </authorList>
    </citation>
    <scope>NUCLEOTIDE SEQUENCE [LARGE SCALE GENOMIC DNA]</scope>
    <source>
        <strain evidence="6">ATCC 1015 / CBS 113.46 / FGSC A1144 / LSHB Ac4 / NCTC 3858a / NRRL 328 / USDA 3528.7</strain>
    </source>
</reference>